<keyword evidence="1" id="KW-0805">Transcription regulation</keyword>
<evidence type="ECO:0000256" key="1">
    <source>
        <dbReference type="ARBA" id="ARBA00023015"/>
    </source>
</evidence>
<dbReference type="GO" id="GO:0016987">
    <property type="term" value="F:sigma factor activity"/>
    <property type="evidence" value="ECO:0007669"/>
    <property type="project" value="UniProtKB-KW"/>
</dbReference>
<dbReference type="eggNOG" id="COG1191">
    <property type="taxonomic scope" value="Bacteria"/>
</dbReference>
<evidence type="ECO:0000256" key="2">
    <source>
        <dbReference type="ARBA" id="ARBA00023082"/>
    </source>
</evidence>
<evidence type="ECO:0000259" key="5">
    <source>
        <dbReference type="Pfam" id="PF04539"/>
    </source>
</evidence>
<reference evidence="8 9" key="1">
    <citation type="submission" date="2015-02" db="EMBL/GenBank/DDBJ databases">
        <authorList>
            <person name="Ju K.-S."/>
            <person name="Doroghazi J.R."/>
            <person name="Metcalf W."/>
        </authorList>
    </citation>
    <scope>NUCLEOTIDE SEQUENCE [LARGE SCALE GENOMIC DNA]</scope>
    <source>
        <strain evidence="8 9">NRRL B-16140</strain>
    </source>
</reference>
<dbReference type="InterPro" id="IPR036388">
    <property type="entry name" value="WH-like_DNA-bd_sf"/>
</dbReference>
<dbReference type="PANTHER" id="PTHR30385:SF4">
    <property type="entry name" value="RNA POLYMERASE SIGMA-E FACTOR"/>
    <property type="match status" value="1"/>
</dbReference>
<protein>
    <submittedName>
        <fullName evidence="8">RNA polymerase sigma factor</fullName>
    </submittedName>
</protein>
<dbReference type="STRING" id="68170.GCA_000974445_02150"/>
<accession>A0A0F0GFA6</accession>
<dbReference type="SUPFAM" id="SSF88659">
    <property type="entry name" value="Sigma3 and sigma4 domains of RNA polymerase sigma factors"/>
    <property type="match status" value="2"/>
</dbReference>
<sequence length="239" mass="27209">MTPDQQAAFEELARTGRDSPRYYTLRDRLVREYLPLARHIARRFSERGEPMEDLAQVAAVGLINAIDRYDVGRQTDFLSYAVPTITGEVRRHFRDQCWAVRVPRRLKELCDSIDGATAELSHKTGRSPTPSEIARHLGVPLSDVYEGLRVEKNVAFAPLDSLESSTVDDPALEGVEIHEALQPMLRGLPRRERTIVVLRFFGRLTQTEIARRVGISQMHVSRLLTKSLEQLRHDLLAED</sequence>
<keyword evidence="3" id="KW-0238">DNA-binding</keyword>
<dbReference type="Gene3D" id="1.10.10.10">
    <property type="entry name" value="Winged helix-like DNA-binding domain superfamily/Winged helix DNA-binding domain"/>
    <property type="match status" value="2"/>
</dbReference>
<dbReference type="RefSeq" id="WP_045316639.1">
    <property type="nucleotide sequence ID" value="NZ_JYJG01000361.1"/>
</dbReference>
<dbReference type="InterPro" id="IPR013325">
    <property type="entry name" value="RNA_pol_sigma_r2"/>
</dbReference>
<dbReference type="InterPro" id="IPR007630">
    <property type="entry name" value="RNA_pol_sigma70_r4"/>
</dbReference>
<dbReference type="InterPro" id="IPR007624">
    <property type="entry name" value="RNA_pol_sigma70_r3"/>
</dbReference>
<dbReference type="EMBL" id="JYJG01000361">
    <property type="protein sequence ID" value="KJK42254.1"/>
    <property type="molecule type" value="Genomic_DNA"/>
</dbReference>
<dbReference type="NCBIfam" id="TIGR02980">
    <property type="entry name" value="SigBFG"/>
    <property type="match status" value="1"/>
</dbReference>
<keyword evidence="4" id="KW-0804">Transcription</keyword>
<dbReference type="NCBIfam" id="TIGR02937">
    <property type="entry name" value="sigma70-ECF"/>
    <property type="match status" value="1"/>
</dbReference>
<name>A0A0F0GFA6_LENAE</name>
<evidence type="ECO:0000259" key="6">
    <source>
        <dbReference type="Pfam" id="PF04542"/>
    </source>
</evidence>
<evidence type="ECO:0000313" key="8">
    <source>
        <dbReference type="EMBL" id="KJK42254.1"/>
    </source>
</evidence>
<feature type="domain" description="RNA polymerase sigma-70 region 4" evidence="7">
    <location>
        <begin position="185"/>
        <end position="233"/>
    </location>
</feature>
<evidence type="ECO:0000256" key="4">
    <source>
        <dbReference type="ARBA" id="ARBA00023163"/>
    </source>
</evidence>
<dbReference type="InterPro" id="IPR013324">
    <property type="entry name" value="RNA_pol_sigma_r3/r4-like"/>
</dbReference>
<evidence type="ECO:0000313" key="9">
    <source>
        <dbReference type="Proteomes" id="UP000033393"/>
    </source>
</evidence>
<keyword evidence="9" id="KW-1185">Reference proteome</keyword>
<dbReference type="Gene3D" id="1.20.120.1810">
    <property type="match status" value="1"/>
</dbReference>
<dbReference type="OrthoDB" id="9804285at2"/>
<dbReference type="InterPro" id="IPR000943">
    <property type="entry name" value="RNA_pol_sigma70"/>
</dbReference>
<comment type="caution">
    <text evidence="8">The sequence shown here is derived from an EMBL/GenBank/DDBJ whole genome shotgun (WGS) entry which is preliminary data.</text>
</comment>
<proteinExistence type="predicted"/>
<dbReference type="GO" id="GO:0003677">
    <property type="term" value="F:DNA binding"/>
    <property type="evidence" value="ECO:0007669"/>
    <property type="project" value="UniProtKB-KW"/>
</dbReference>
<dbReference type="PATRIC" id="fig|68170.10.peg.9901"/>
<dbReference type="PANTHER" id="PTHR30385">
    <property type="entry name" value="SIGMA FACTOR F FLAGELLAR"/>
    <property type="match status" value="1"/>
</dbReference>
<dbReference type="Pfam" id="PF04545">
    <property type="entry name" value="Sigma70_r4"/>
    <property type="match status" value="1"/>
</dbReference>
<feature type="domain" description="RNA polymerase sigma-70 region 3" evidence="5">
    <location>
        <begin position="113"/>
        <end position="154"/>
    </location>
</feature>
<evidence type="ECO:0000256" key="3">
    <source>
        <dbReference type="ARBA" id="ARBA00023125"/>
    </source>
</evidence>
<dbReference type="Proteomes" id="UP000033393">
    <property type="component" value="Unassembled WGS sequence"/>
</dbReference>
<gene>
    <name evidence="8" type="ORF">UK23_38095</name>
</gene>
<dbReference type="Pfam" id="PF04542">
    <property type="entry name" value="Sigma70_r2"/>
    <property type="match status" value="1"/>
</dbReference>
<evidence type="ECO:0000259" key="7">
    <source>
        <dbReference type="Pfam" id="PF04545"/>
    </source>
</evidence>
<dbReference type="InterPro" id="IPR014322">
    <property type="entry name" value="RNA_pol_sigma-B/F/G"/>
</dbReference>
<dbReference type="AlphaFoldDB" id="A0A0F0GFA6"/>
<dbReference type="InterPro" id="IPR014284">
    <property type="entry name" value="RNA_pol_sigma-70_dom"/>
</dbReference>
<keyword evidence="2" id="KW-0731">Sigma factor</keyword>
<dbReference type="PRINTS" id="PR00046">
    <property type="entry name" value="SIGMA70FCT"/>
</dbReference>
<organism evidence="8 9">
    <name type="scientific">Lentzea aerocolonigenes</name>
    <name type="common">Lechevalieria aerocolonigenes</name>
    <name type="synonym">Saccharothrix aerocolonigenes</name>
    <dbReference type="NCBI Taxonomy" id="68170"/>
    <lineage>
        <taxon>Bacteria</taxon>
        <taxon>Bacillati</taxon>
        <taxon>Actinomycetota</taxon>
        <taxon>Actinomycetes</taxon>
        <taxon>Pseudonocardiales</taxon>
        <taxon>Pseudonocardiaceae</taxon>
        <taxon>Lentzea</taxon>
    </lineage>
</organism>
<feature type="domain" description="RNA polymerase sigma-70 region 2" evidence="6">
    <location>
        <begin position="29"/>
        <end position="97"/>
    </location>
</feature>
<dbReference type="SUPFAM" id="SSF88946">
    <property type="entry name" value="Sigma2 domain of RNA polymerase sigma factors"/>
    <property type="match status" value="1"/>
</dbReference>
<dbReference type="CDD" id="cd06171">
    <property type="entry name" value="Sigma70_r4"/>
    <property type="match status" value="1"/>
</dbReference>
<dbReference type="GO" id="GO:0006352">
    <property type="term" value="P:DNA-templated transcription initiation"/>
    <property type="evidence" value="ECO:0007669"/>
    <property type="project" value="InterPro"/>
</dbReference>
<dbReference type="Pfam" id="PF04539">
    <property type="entry name" value="Sigma70_r3"/>
    <property type="match status" value="1"/>
</dbReference>
<dbReference type="InterPro" id="IPR007627">
    <property type="entry name" value="RNA_pol_sigma70_r2"/>
</dbReference>